<dbReference type="AlphaFoldDB" id="A0A554LIE0"/>
<keyword evidence="1" id="KW-0812">Transmembrane</keyword>
<protein>
    <submittedName>
        <fullName evidence="2">Uncharacterized protein</fullName>
    </submittedName>
</protein>
<dbReference type="InterPro" id="IPR046487">
    <property type="entry name" value="DUF6580"/>
</dbReference>
<dbReference type="Proteomes" id="UP000315689">
    <property type="component" value="Unassembled WGS sequence"/>
</dbReference>
<reference evidence="2 3" key="1">
    <citation type="submission" date="2017-07" db="EMBL/GenBank/DDBJ databases">
        <title>Mechanisms for carbon and nitrogen cycling indicate functional differentiation within the Candidate Phyla Radiation.</title>
        <authorList>
            <person name="Danczak R.E."/>
            <person name="Johnston M.D."/>
            <person name="Kenah C."/>
            <person name="Slattery M."/>
            <person name="Wrighton K.C."/>
            <person name="Wilkins M.J."/>
        </authorList>
    </citation>
    <scope>NUCLEOTIDE SEQUENCE [LARGE SCALE GENOMIC DNA]</scope>
    <source>
        <strain evidence="2">Licking1014_7</strain>
    </source>
</reference>
<organism evidence="2 3">
    <name type="scientific">Candidatus Berkelbacteria bacterium Licking1014_7</name>
    <dbReference type="NCBI Taxonomy" id="2017147"/>
    <lineage>
        <taxon>Bacteria</taxon>
        <taxon>Candidatus Berkelbacteria</taxon>
    </lineage>
</organism>
<name>A0A554LIE0_9BACT</name>
<feature type="transmembrane region" description="Helical" evidence="1">
    <location>
        <begin position="55"/>
        <end position="88"/>
    </location>
</feature>
<evidence type="ECO:0000313" key="3">
    <source>
        <dbReference type="Proteomes" id="UP000315689"/>
    </source>
</evidence>
<sequence>MKKFLNFNTLFGIFLIFGAALARLLPHPANFTPIAAIALFGGRQFSKKISLIIPILALFASDAIIGFYSIKIMLAVYLSFTTTVLLGWQLRKNFSISKMIGLGIISSIVFFLITNAAVWAFSGMYSVNFSGLVLSYWYGLPFFRNELMGTIFYATIIFVCQEIINLITLRTRDSNQSQV</sequence>
<gene>
    <name evidence="2" type="ORF">CEN89_554</name>
</gene>
<evidence type="ECO:0000256" key="1">
    <source>
        <dbReference type="SAM" id="Phobius"/>
    </source>
</evidence>
<accession>A0A554LIE0</accession>
<keyword evidence="1" id="KW-1133">Transmembrane helix</keyword>
<keyword evidence="1" id="KW-0472">Membrane</keyword>
<dbReference type="EMBL" id="VMGK01000018">
    <property type="protein sequence ID" value="TSC92624.1"/>
    <property type="molecule type" value="Genomic_DNA"/>
</dbReference>
<proteinExistence type="predicted"/>
<comment type="caution">
    <text evidence="2">The sequence shown here is derived from an EMBL/GenBank/DDBJ whole genome shotgun (WGS) entry which is preliminary data.</text>
</comment>
<feature type="transmembrane region" description="Helical" evidence="1">
    <location>
        <begin position="100"/>
        <end position="127"/>
    </location>
</feature>
<feature type="transmembrane region" description="Helical" evidence="1">
    <location>
        <begin position="147"/>
        <end position="169"/>
    </location>
</feature>
<evidence type="ECO:0000313" key="2">
    <source>
        <dbReference type="EMBL" id="TSC92624.1"/>
    </source>
</evidence>
<dbReference type="Pfam" id="PF20221">
    <property type="entry name" value="DUF6580"/>
    <property type="match status" value="1"/>
</dbReference>